<protein>
    <submittedName>
        <fullName evidence="2">Uncharacterized protein</fullName>
    </submittedName>
</protein>
<proteinExistence type="predicted"/>
<dbReference type="OrthoDB" id="2395010at2759"/>
<keyword evidence="3" id="KW-1185">Reference proteome</keyword>
<dbReference type="EMBL" id="JAAAHW010000149">
    <property type="protein sequence ID" value="KAG0006023.1"/>
    <property type="molecule type" value="Genomic_DNA"/>
</dbReference>
<feature type="compositionally biased region" description="Acidic residues" evidence="1">
    <location>
        <begin position="225"/>
        <end position="246"/>
    </location>
</feature>
<feature type="compositionally biased region" description="Low complexity" evidence="1">
    <location>
        <begin position="303"/>
        <end position="313"/>
    </location>
</feature>
<dbReference type="PANTHER" id="PTHR31366">
    <property type="entry name" value="UPF0739 PROTEIN C1ORF74"/>
    <property type="match status" value="1"/>
</dbReference>
<dbReference type="Proteomes" id="UP000749646">
    <property type="component" value="Unassembled WGS sequence"/>
</dbReference>
<evidence type="ECO:0000256" key="1">
    <source>
        <dbReference type="SAM" id="MobiDB-lite"/>
    </source>
</evidence>
<dbReference type="InterPro" id="IPR027850">
    <property type="entry name" value="DUF4504"/>
</dbReference>
<evidence type="ECO:0000313" key="2">
    <source>
        <dbReference type="EMBL" id="KAG0006023.1"/>
    </source>
</evidence>
<name>A0A9P6SUZ2_9FUNG</name>
<accession>A0A9P6SUZ2</accession>
<feature type="compositionally biased region" description="Acidic residues" evidence="1">
    <location>
        <begin position="317"/>
        <end position="337"/>
    </location>
</feature>
<organism evidence="2 3">
    <name type="scientific">Modicella reniformis</name>
    <dbReference type="NCBI Taxonomy" id="1440133"/>
    <lineage>
        <taxon>Eukaryota</taxon>
        <taxon>Fungi</taxon>
        <taxon>Fungi incertae sedis</taxon>
        <taxon>Mucoromycota</taxon>
        <taxon>Mortierellomycotina</taxon>
        <taxon>Mortierellomycetes</taxon>
        <taxon>Mortierellales</taxon>
        <taxon>Mortierellaceae</taxon>
        <taxon>Modicella</taxon>
    </lineage>
</organism>
<feature type="region of interest" description="Disordered" evidence="1">
    <location>
        <begin position="303"/>
        <end position="343"/>
    </location>
</feature>
<dbReference type="PANTHER" id="PTHR31366:SF2">
    <property type="entry name" value="UPF0739 PROTEIN C1ORF74"/>
    <property type="match status" value="1"/>
</dbReference>
<feature type="region of interest" description="Disordered" evidence="1">
    <location>
        <begin position="219"/>
        <end position="251"/>
    </location>
</feature>
<comment type="caution">
    <text evidence="2">The sequence shown here is derived from an EMBL/GenBank/DDBJ whole genome shotgun (WGS) entry which is preliminary data.</text>
</comment>
<sequence length="420" mass="48485">MNGINMSLTTGLFKAALRIVRFTLEQRINHTAQTSLANDIVCVAAGLRSASLVEQLFLSENDIERIQSFFHHSARFSQLDVLRIGQDHVFIIHRELLLKDIHEYLKGSSTGLQRVFVNVDRHLPQPEVIPKNRYRALEEYILEELLPEIQERIEYWDQADRSHRALPTPCQVSMVTLTGWILGYPVIYVFPLSMATRKRLVLEAARRRRLQERQRWRLPGQYVEDTNEDGEKEGEEEDEEEEEDEGDVGRNCLANQALVVTKVYLEPSNEMEGLRNHCLLSFSYPVELAELWMDRSTVLPESPCTPLTLPSPTAKDQEDEQVDEKNEYDDDHDDYDDERSGNGVKFVDVSDVESDADTDTDISLLSSETLLSYHRTYNLNYRTTVLDVDHEDQDQCKKEGVRVYSSTCHRLNLLPFPLPQ</sequence>
<evidence type="ECO:0000313" key="3">
    <source>
        <dbReference type="Proteomes" id="UP000749646"/>
    </source>
</evidence>
<dbReference type="AlphaFoldDB" id="A0A9P6SUZ2"/>
<dbReference type="Pfam" id="PF14953">
    <property type="entry name" value="DUF4504"/>
    <property type="match status" value="1"/>
</dbReference>
<reference evidence="2" key="1">
    <citation type="journal article" date="2020" name="Fungal Divers.">
        <title>Resolving the Mortierellaceae phylogeny through synthesis of multi-gene phylogenetics and phylogenomics.</title>
        <authorList>
            <person name="Vandepol N."/>
            <person name="Liber J."/>
            <person name="Desiro A."/>
            <person name="Na H."/>
            <person name="Kennedy M."/>
            <person name="Barry K."/>
            <person name="Grigoriev I.V."/>
            <person name="Miller A.N."/>
            <person name="O'Donnell K."/>
            <person name="Stajich J.E."/>
            <person name="Bonito G."/>
        </authorList>
    </citation>
    <scope>NUCLEOTIDE SEQUENCE</scope>
    <source>
        <strain evidence="2">MES-2147</strain>
    </source>
</reference>
<gene>
    <name evidence="2" type="ORF">BGZ65_009552</name>
</gene>